<keyword evidence="3" id="KW-1185">Reference proteome</keyword>
<feature type="transmembrane region" description="Helical" evidence="1">
    <location>
        <begin position="7"/>
        <end position="29"/>
    </location>
</feature>
<name>A0A5C5TZ60_9GAMM</name>
<evidence type="ECO:0000256" key="1">
    <source>
        <dbReference type="SAM" id="Phobius"/>
    </source>
</evidence>
<evidence type="ECO:0000313" key="3">
    <source>
        <dbReference type="Proteomes" id="UP000319980"/>
    </source>
</evidence>
<keyword evidence="1" id="KW-0472">Membrane</keyword>
<feature type="transmembrane region" description="Helical" evidence="1">
    <location>
        <begin position="83"/>
        <end position="103"/>
    </location>
</feature>
<dbReference type="RefSeq" id="WP_146388172.1">
    <property type="nucleotide sequence ID" value="NZ_VOHK01000005.1"/>
</dbReference>
<reference evidence="2 3" key="1">
    <citation type="journal article" date="2008" name="Int. J. Syst. Evol. Microbiol.">
        <title>Luteimonas marina sp. nov., isolated from seawater.</title>
        <authorList>
            <person name="Baik K.S."/>
            <person name="Park S.C."/>
            <person name="Kim M.S."/>
            <person name="Kim E.M."/>
            <person name="Park C."/>
            <person name="Chun J."/>
            <person name="Seong C.N."/>
        </authorList>
    </citation>
    <scope>NUCLEOTIDE SEQUENCE [LARGE SCALE GENOMIC DNA]</scope>
    <source>
        <strain evidence="2 3">FR1330</strain>
    </source>
</reference>
<accession>A0A5C5TZ60</accession>
<dbReference type="Proteomes" id="UP000319980">
    <property type="component" value="Unassembled WGS sequence"/>
</dbReference>
<organism evidence="2 3">
    <name type="scientific">Luteimonas marina</name>
    <dbReference type="NCBI Taxonomy" id="488485"/>
    <lineage>
        <taxon>Bacteria</taxon>
        <taxon>Pseudomonadati</taxon>
        <taxon>Pseudomonadota</taxon>
        <taxon>Gammaproteobacteria</taxon>
        <taxon>Lysobacterales</taxon>
        <taxon>Lysobacteraceae</taxon>
        <taxon>Luteimonas</taxon>
    </lineage>
</organism>
<gene>
    <name evidence="2" type="ORF">FQY83_11835</name>
</gene>
<sequence length="143" mass="15933">MTASKPPVLFWIIAVLAVLWNLAGTYSFYYHLSATPEIVASWADDQQRIFAAMPRWLFVPFAVATVGGLVGSLGLLWRSRWAVPVLALSLLAIIVQFAGNYLTTPLLWELTGARGALFPLVIALVGLFLWWYARRAAARGWLR</sequence>
<keyword evidence="2" id="KW-0813">Transport</keyword>
<dbReference type="OrthoDB" id="1143964at2"/>
<comment type="caution">
    <text evidence="2">The sequence shown here is derived from an EMBL/GenBank/DDBJ whole genome shotgun (WGS) entry which is preliminary data.</text>
</comment>
<keyword evidence="2" id="KW-0762">Sugar transport</keyword>
<dbReference type="AlphaFoldDB" id="A0A5C5TZ60"/>
<evidence type="ECO:0000313" key="2">
    <source>
        <dbReference type="EMBL" id="TWT19056.1"/>
    </source>
</evidence>
<protein>
    <submittedName>
        <fullName evidence="2">Sugar transporter</fullName>
    </submittedName>
</protein>
<dbReference type="EMBL" id="VOHK01000005">
    <property type="protein sequence ID" value="TWT19056.1"/>
    <property type="molecule type" value="Genomic_DNA"/>
</dbReference>
<keyword evidence="1" id="KW-0812">Transmembrane</keyword>
<feature type="transmembrane region" description="Helical" evidence="1">
    <location>
        <begin position="56"/>
        <end position="76"/>
    </location>
</feature>
<proteinExistence type="predicted"/>
<keyword evidence="1" id="KW-1133">Transmembrane helix</keyword>
<feature type="transmembrane region" description="Helical" evidence="1">
    <location>
        <begin position="115"/>
        <end position="133"/>
    </location>
</feature>